<sequence>MQEQAEPSNAAIRILVADDEQNHVRALCDTLGAQGYAMSGCTSAAQALELLRQGRFELLLADLVMPGTGGIALVREARALDPDLACIIMTGEGSIASAVQAMQVGALDYILKPCRLAAILPVLGRAIETRQLRIDNATLERQVRQHAAELAAMNADLERARREAERASAMKSAFLATMSHELRTPLNAILGFAQILNSDSLPSTPVQKKVFVGHILQAGKHLLALINEVLDLARVESGALSVTMEPVALAPVLAECQALMAPLADRHKVALCFPAPGPVHLLCDRLRLKQVLINILSNAIKYNREHGCVTVGCDTGATGAVRIAVRDTGAGLDPGQLAQLFEPFNRLGREAGTEEGTGIGLALTRHLVQLMGGTIEVESVPGAGTTFRVAFAPCAPAARAASGAGAGPARAAQPVSTLLYIEDNPASLCLVEEIVRPRADLRLLSARDGQSGIALARRHLPQLILVDINLPGIDGYAIRRALLEDPQTAGIPVIAVSARAMPDDMALGKDAGFYCYLTKPLDIDVFVSVVERALGERAGAPG</sequence>
<dbReference type="SUPFAM" id="SSF52172">
    <property type="entry name" value="CheY-like"/>
    <property type="match status" value="2"/>
</dbReference>
<feature type="domain" description="Histidine kinase" evidence="9">
    <location>
        <begin position="177"/>
        <end position="395"/>
    </location>
</feature>
<dbReference type="InterPro" id="IPR036097">
    <property type="entry name" value="HisK_dim/P_sf"/>
</dbReference>
<keyword evidence="12" id="KW-1185">Reference proteome</keyword>
<evidence type="ECO:0000256" key="7">
    <source>
        <dbReference type="PROSITE-ProRule" id="PRU00169"/>
    </source>
</evidence>
<evidence type="ECO:0000256" key="1">
    <source>
        <dbReference type="ARBA" id="ARBA00000085"/>
    </source>
</evidence>
<dbReference type="PROSITE" id="PS50110">
    <property type="entry name" value="RESPONSE_REGULATORY"/>
    <property type="match status" value="2"/>
</dbReference>
<dbReference type="Gene3D" id="3.30.565.10">
    <property type="entry name" value="Histidine kinase-like ATPase, C-terminal domain"/>
    <property type="match status" value="1"/>
</dbReference>
<feature type="modified residue" description="4-aspartylphosphate" evidence="7">
    <location>
        <position position="62"/>
    </location>
</feature>
<dbReference type="FunFam" id="3.30.565.10:FF:000006">
    <property type="entry name" value="Sensor histidine kinase WalK"/>
    <property type="match status" value="1"/>
</dbReference>
<dbReference type="CDD" id="cd00082">
    <property type="entry name" value="HisKA"/>
    <property type="match status" value="1"/>
</dbReference>
<name>A0A430HUC6_9BURK</name>
<dbReference type="InterPro" id="IPR036890">
    <property type="entry name" value="HATPase_C_sf"/>
</dbReference>
<dbReference type="PANTHER" id="PTHR43047:SF72">
    <property type="entry name" value="OSMOSENSING HISTIDINE PROTEIN KINASE SLN1"/>
    <property type="match status" value="1"/>
</dbReference>
<keyword evidence="6" id="KW-0418">Kinase</keyword>
<dbReference type="InterPro" id="IPR003594">
    <property type="entry name" value="HATPase_dom"/>
</dbReference>
<dbReference type="InterPro" id="IPR011006">
    <property type="entry name" value="CheY-like_superfamily"/>
</dbReference>
<dbReference type="AlphaFoldDB" id="A0A430HUC6"/>
<dbReference type="SMART" id="SM00387">
    <property type="entry name" value="HATPase_c"/>
    <property type="match status" value="1"/>
</dbReference>
<dbReference type="Gene3D" id="1.10.287.130">
    <property type="match status" value="1"/>
</dbReference>
<dbReference type="Proteomes" id="UP000278085">
    <property type="component" value="Unassembled WGS sequence"/>
</dbReference>
<evidence type="ECO:0000256" key="2">
    <source>
        <dbReference type="ARBA" id="ARBA00004429"/>
    </source>
</evidence>
<dbReference type="InterPro" id="IPR004358">
    <property type="entry name" value="Sig_transdc_His_kin-like_C"/>
</dbReference>
<feature type="coiled-coil region" evidence="8">
    <location>
        <begin position="129"/>
        <end position="170"/>
    </location>
</feature>
<dbReference type="Pfam" id="PF02518">
    <property type="entry name" value="HATPase_c"/>
    <property type="match status" value="1"/>
</dbReference>
<comment type="catalytic activity">
    <reaction evidence="1">
        <text>ATP + protein L-histidine = ADP + protein N-phospho-L-histidine.</text>
        <dbReference type="EC" id="2.7.13.3"/>
    </reaction>
</comment>
<organism evidence="11 12">
    <name type="scientific">Massilia atriviolacea</name>
    <dbReference type="NCBI Taxonomy" id="2495579"/>
    <lineage>
        <taxon>Bacteria</taxon>
        <taxon>Pseudomonadati</taxon>
        <taxon>Pseudomonadota</taxon>
        <taxon>Betaproteobacteria</taxon>
        <taxon>Burkholderiales</taxon>
        <taxon>Oxalobacteraceae</taxon>
        <taxon>Telluria group</taxon>
        <taxon>Massilia</taxon>
    </lineage>
</organism>
<evidence type="ECO:0000256" key="5">
    <source>
        <dbReference type="ARBA" id="ARBA00022679"/>
    </source>
</evidence>
<evidence type="ECO:0000256" key="8">
    <source>
        <dbReference type="SAM" id="Coils"/>
    </source>
</evidence>
<dbReference type="EC" id="2.7.13.3" evidence="3"/>
<feature type="modified residue" description="4-aspartylphosphate" evidence="7">
    <location>
        <position position="467"/>
    </location>
</feature>
<dbReference type="Pfam" id="PF00072">
    <property type="entry name" value="Response_reg"/>
    <property type="match status" value="2"/>
</dbReference>
<dbReference type="GO" id="GO:0005886">
    <property type="term" value="C:plasma membrane"/>
    <property type="evidence" value="ECO:0007669"/>
    <property type="project" value="UniProtKB-SubCell"/>
</dbReference>
<evidence type="ECO:0000256" key="3">
    <source>
        <dbReference type="ARBA" id="ARBA00012438"/>
    </source>
</evidence>
<comment type="caution">
    <text evidence="11">The sequence shown here is derived from an EMBL/GenBank/DDBJ whole genome shotgun (WGS) entry which is preliminary data.</text>
</comment>
<evidence type="ECO:0000256" key="6">
    <source>
        <dbReference type="ARBA" id="ARBA00022777"/>
    </source>
</evidence>
<evidence type="ECO:0000259" key="9">
    <source>
        <dbReference type="PROSITE" id="PS50109"/>
    </source>
</evidence>
<dbReference type="Gene3D" id="3.40.50.2300">
    <property type="match status" value="2"/>
</dbReference>
<dbReference type="PROSITE" id="PS50109">
    <property type="entry name" value="HIS_KIN"/>
    <property type="match status" value="1"/>
</dbReference>
<evidence type="ECO:0000313" key="12">
    <source>
        <dbReference type="Proteomes" id="UP000278085"/>
    </source>
</evidence>
<evidence type="ECO:0000313" key="11">
    <source>
        <dbReference type="EMBL" id="RSZ61147.1"/>
    </source>
</evidence>
<comment type="subcellular location">
    <subcellularLocation>
        <location evidence="2">Cell inner membrane</location>
        <topology evidence="2">Multi-pass membrane protein</topology>
    </subcellularLocation>
</comment>
<keyword evidence="8" id="KW-0175">Coiled coil</keyword>
<dbReference type="SUPFAM" id="SSF55874">
    <property type="entry name" value="ATPase domain of HSP90 chaperone/DNA topoisomerase II/histidine kinase"/>
    <property type="match status" value="1"/>
</dbReference>
<evidence type="ECO:0000256" key="4">
    <source>
        <dbReference type="ARBA" id="ARBA00022553"/>
    </source>
</evidence>
<dbReference type="EMBL" id="RXLQ01000001">
    <property type="protein sequence ID" value="RSZ61147.1"/>
    <property type="molecule type" value="Genomic_DNA"/>
</dbReference>
<dbReference type="InterPro" id="IPR001789">
    <property type="entry name" value="Sig_transdc_resp-reg_receiver"/>
</dbReference>
<dbReference type="InterPro" id="IPR005467">
    <property type="entry name" value="His_kinase_dom"/>
</dbReference>
<dbReference type="PANTHER" id="PTHR43047">
    <property type="entry name" value="TWO-COMPONENT HISTIDINE PROTEIN KINASE"/>
    <property type="match status" value="1"/>
</dbReference>
<feature type="domain" description="Response regulatory" evidence="10">
    <location>
        <begin position="417"/>
        <end position="534"/>
    </location>
</feature>
<dbReference type="SMART" id="SM00448">
    <property type="entry name" value="REC"/>
    <property type="match status" value="2"/>
</dbReference>
<proteinExistence type="predicted"/>
<dbReference type="InterPro" id="IPR003661">
    <property type="entry name" value="HisK_dim/P_dom"/>
</dbReference>
<dbReference type="OrthoDB" id="9808408at2"/>
<dbReference type="RefSeq" id="WP_126072533.1">
    <property type="nucleotide sequence ID" value="NZ_CP051166.1"/>
</dbReference>
<dbReference type="PRINTS" id="PR00344">
    <property type="entry name" value="BCTRLSENSOR"/>
</dbReference>
<accession>A0A430HUC6</accession>
<evidence type="ECO:0000259" key="10">
    <source>
        <dbReference type="PROSITE" id="PS50110"/>
    </source>
</evidence>
<dbReference type="Pfam" id="PF00512">
    <property type="entry name" value="HisKA"/>
    <property type="match status" value="1"/>
</dbReference>
<dbReference type="GO" id="GO:0009927">
    <property type="term" value="F:histidine phosphotransfer kinase activity"/>
    <property type="evidence" value="ECO:0007669"/>
    <property type="project" value="TreeGrafter"/>
</dbReference>
<dbReference type="SMART" id="SM00388">
    <property type="entry name" value="HisKA"/>
    <property type="match status" value="1"/>
</dbReference>
<dbReference type="GO" id="GO:0000155">
    <property type="term" value="F:phosphorelay sensor kinase activity"/>
    <property type="evidence" value="ECO:0007669"/>
    <property type="project" value="InterPro"/>
</dbReference>
<keyword evidence="5" id="KW-0808">Transferase</keyword>
<gene>
    <name evidence="11" type="ORF">EJB06_01440</name>
</gene>
<feature type="domain" description="Response regulatory" evidence="10">
    <location>
        <begin position="13"/>
        <end position="127"/>
    </location>
</feature>
<protein>
    <recommendedName>
        <fullName evidence="3">histidine kinase</fullName>
        <ecNumber evidence="3">2.7.13.3</ecNumber>
    </recommendedName>
</protein>
<keyword evidence="4 7" id="KW-0597">Phosphoprotein</keyword>
<dbReference type="SUPFAM" id="SSF47384">
    <property type="entry name" value="Homodimeric domain of signal transducing histidine kinase"/>
    <property type="match status" value="1"/>
</dbReference>
<reference evidence="11 12" key="1">
    <citation type="submission" date="2018-12" db="EMBL/GenBank/DDBJ databases">
        <authorList>
            <person name="Yang E."/>
        </authorList>
    </citation>
    <scope>NUCLEOTIDE SEQUENCE [LARGE SCALE GENOMIC DNA]</scope>
    <source>
        <strain evidence="11 12">SOD</strain>
    </source>
</reference>